<dbReference type="Proteomes" id="UP000254571">
    <property type="component" value="Unassembled WGS sequence"/>
</dbReference>
<evidence type="ECO:0000259" key="3">
    <source>
        <dbReference type="Pfam" id="PF01103"/>
    </source>
</evidence>
<organism evidence="4 5">
    <name type="scientific">Klebsiella grimontii</name>
    <dbReference type="NCBI Taxonomy" id="2058152"/>
    <lineage>
        <taxon>Bacteria</taxon>
        <taxon>Pseudomonadati</taxon>
        <taxon>Pseudomonadota</taxon>
        <taxon>Gammaproteobacteria</taxon>
        <taxon>Enterobacterales</taxon>
        <taxon>Enterobacteriaceae</taxon>
        <taxon>Klebsiella/Raoultella group</taxon>
        <taxon>Klebsiella</taxon>
    </lineage>
</organism>
<feature type="domain" description="Bacterial surface antigen (D15)" evidence="3">
    <location>
        <begin position="1"/>
        <end position="70"/>
    </location>
</feature>
<dbReference type="InterPro" id="IPR000184">
    <property type="entry name" value="Bac_surfAg_D15"/>
</dbReference>
<evidence type="ECO:0000313" key="5">
    <source>
        <dbReference type="Proteomes" id="UP000254571"/>
    </source>
</evidence>
<sequence>MGTVWDTHWDSAAYGGYPDYSDPSNIRMSAGIAVQWMSPLGPLVFSYAQPFKKYDGDKAEQFQFNIGKTW</sequence>
<dbReference type="AlphaFoldDB" id="A0A7H4P9V0"/>
<protein>
    <submittedName>
        <fullName evidence="4">Outer membrane protein assembly factor YaeT</fullName>
    </submittedName>
</protein>
<reference evidence="4 5" key="1">
    <citation type="submission" date="2018-06" db="EMBL/GenBank/DDBJ databases">
        <authorList>
            <consortium name="Pathogen Informatics"/>
            <person name="Doyle S."/>
        </authorList>
    </citation>
    <scope>NUCLEOTIDE SEQUENCE [LARGE SCALE GENOMIC DNA]</scope>
    <source>
        <strain evidence="4 5">NCTC9149</strain>
    </source>
</reference>
<comment type="subcellular location">
    <subcellularLocation>
        <location evidence="1">Membrane</location>
    </subcellularLocation>
</comment>
<accession>A0A7H4P9V0</accession>
<keyword evidence="2" id="KW-0472">Membrane</keyword>
<evidence type="ECO:0000256" key="1">
    <source>
        <dbReference type="ARBA" id="ARBA00004370"/>
    </source>
</evidence>
<dbReference type="EMBL" id="UGMX01000002">
    <property type="protein sequence ID" value="STW09215.1"/>
    <property type="molecule type" value="Genomic_DNA"/>
</dbReference>
<evidence type="ECO:0000313" key="4">
    <source>
        <dbReference type="EMBL" id="STW09215.1"/>
    </source>
</evidence>
<evidence type="ECO:0000256" key="2">
    <source>
        <dbReference type="ARBA" id="ARBA00023136"/>
    </source>
</evidence>
<comment type="caution">
    <text evidence="4">The sequence shown here is derived from an EMBL/GenBank/DDBJ whole genome shotgun (WGS) entry which is preliminary data.</text>
</comment>
<dbReference type="Pfam" id="PF01103">
    <property type="entry name" value="Omp85"/>
    <property type="match status" value="1"/>
</dbReference>
<dbReference type="GO" id="GO:0019867">
    <property type="term" value="C:outer membrane"/>
    <property type="evidence" value="ECO:0007669"/>
    <property type="project" value="InterPro"/>
</dbReference>
<proteinExistence type="predicted"/>
<name>A0A7H4P9V0_9ENTR</name>
<gene>
    <name evidence="4" type="primary">yaeT_1</name>
    <name evidence="4" type="ORF">NCTC9149_05697</name>
</gene>
<dbReference type="Gene3D" id="2.40.160.50">
    <property type="entry name" value="membrane protein fhac: a member of the omp85/tpsb transporter family"/>
    <property type="match status" value="1"/>
</dbReference>